<dbReference type="CDD" id="cd17920">
    <property type="entry name" value="DEXHc_RecQ"/>
    <property type="match status" value="1"/>
</dbReference>
<feature type="coiled-coil region" evidence="2">
    <location>
        <begin position="203"/>
        <end position="237"/>
    </location>
</feature>
<proteinExistence type="inferred from homology"/>
<evidence type="ECO:0000313" key="4">
    <source>
        <dbReference type="EMBL" id="KAJ6704531.1"/>
    </source>
</evidence>
<dbReference type="GO" id="GO:0000724">
    <property type="term" value="P:double-strand break repair via homologous recombination"/>
    <property type="evidence" value="ECO:0007669"/>
    <property type="project" value="TreeGrafter"/>
</dbReference>
<dbReference type="AlphaFoldDB" id="A0A9Q0QDN0"/>
<dbReference type="InterPro" id="IPR027417">
    <property type="entry name" value="P-loop_NTPase"/>
</dbReference>
<evidence type="ECO:0000256" key="2">
    <source>
        <dbReference type="SAM" id="Coils"/>
    </source>
</evidence>
<dbReference type="GO" id="GO:0043138">
    <property type="term" value="F:3'-5' DNA helicase activity"/>
    <property type="evidence" value="ECO:0007669"/>
    <property type="project" value="TreeGrafter"/>
</dbReference>
<dbReference type="PANTHER" id="PTHR13710">
    <property type="entry name" value="DNA HELICASE RECQ FAMILY MEMBER"/>
    <property type="match status" value="1"/>
</dbReference>
<reference evidence="4" key="1">
    <citation type="submission" date="2022-11" db="EMBL/GenBank/DDBJ databases">
        <authorList>
            <person name="Hyden B.L."/>
            <person name="Feng K."/>
            <person name="Yates T."/>
            <person name="Jawdy S."/>
            <person name="Smart L.B."/>
            <person name="Muchero W."/>
        </authorList>
    </citation>
    <scope>NUCLEOTIDE SEQUENCE</scope>
    <source>
        <tissue evidence="4">Shoot tip</tissue>
    </source>
</reference>
<dbReference type="GO" id="GO:0005524">
    <property type="term" value="F:ATP binding"/>
    <property type="evidence" value="ECO:0007669"/>
    <property type="project" value="InterPro"/>
</dbReference>
<sequence>MSMRLSACVVQNPQRLLSSQVEKAWHALSTLQISSRNYIRPGKSGPVKNKNLSGTNSEAAKHMGNVISADNASHVQYRNSQGWPSDIKASSRADTKQTLDGSFVNHNVQTCQTKEFVETSTDYIDDDDLIESIDVDQIVLEHYQATCTPQPPISKFPPITPTADQNSVIRPEEISVPPELCSNCSHGLKLALCPEAAKHLQEMKDMLIAIDKARQDRLQLNKQIQQLEKYLRDEERQKSHFSASTLVRNLQYETPQSAACKMDPMRLDANVHLRNDLNGYEKWNAPSISFSSIDNSGVSSVPLEREPYIPSFVEVNYIEGSNDPKWSSTNFPWTKKLEANNKKVFGNHSFRPNQREVINATMSGYDVFVLMPTGGGKSLTYQLPALICPGVTLVISPLVSLIQDQIMHLLQANIPAAYLSANMEWTEQQEILRELCSDYCKYKLLYVTPEKVAKHLKNWFRVFWFDILSEWVHTMENSFSGGTYGMVAWCC</sequence>
<dbReference type="InterPro" id="IPR011545">
    <property type="entry name" value="DEAD/DEAH_box_helicase_dom"/>
</dbReference>
<keyword evidence="4" id="KW-0378">Hydrolase</keyword>
<keyword evidence="4" id="KW-0067">ATP-binding</keyword>
<dbReference type="Proteomes" id="UP001151529">
    <property type="component" value="Chromosome 3"/>
</dbReference>
<evidence type="ECO:0000313" key="5">
    <source>
        <dbReference type="Proteomes" id="UP001151529"/>
    </source>
</evidence>
<dbReference type="PROSITE" id="PS51192">
    <property type="entry name" value="HELICASE_ATP_BIND_1"/>
    <property type="match status" value="1"/>
</dbReference>
<dbReference type="SMART" id="SM00487">
    <property type="entry name" value="DEXDc"/>
    <property type="match status" value="1"/>
</dbReference>
<evidence type="ECO:0000259" key="3">
    <source>
        <dbReference type="PROSITE" id="PS51192"/>
    </source>
</evidence>
<dbReference type="GO" id="GO:0009378">
    <property type="term" value="F:four-way junction helicase activity"/>
    <property type="evidence" value="ECO:0007669"/>
    <property type="project" value="TreeGrafter"/>
</dbReference>
<evidence type="ECO:0000256" key="1">
    <source>
        <dbReference type="ARBA" id="ARBA00005446"/>
    </source>
</evidence>
<keyword evidence="5" id="KW-1185">Reference proteome</keyword>
<dbReference type="GO" id="GO:0005634">
    <property type="term" value="C:nucleus"/>
    <property type="evidence" value="ECO:0007669"/>
    <property type="project" value="TreeGrafter"/>
</dbReference>
<comment type="similarity">
    <text evidence="1">Belongs to the helicase family. RecQ subfamily.</text>
</comment>
<reference evidence="4" key="2">
    <citation type="journal article" date="2023" name="Int. J. Mol. Sci.">
        <title>De Novo Assembly and Annotation of 11 Diverse Shrub Willow (Salix) Genomes Reveals Novel Gene Organization in Sex-Linked Regions.</title>
        <authorList>
            <person name="Hyden B."/>
            <person name="Feng K."/>
            <person name="Yates T.B."/>
            <person name="Jawdy S."/>
            <person name="Cereghino C."/>
            <person name="Smart L.B."/>
            <person name="Muchero W."/>
        </authorList>
    </citation>
    <scope>NUCLEOTIDE SEQUENCE [LARGE SCALE GENOMIC DNA]</scope>
    <source>
        <tissue evidence="4">Shoot tip</tissue>
    </source>
</reference>
<protein>
    <submittedName>
        <fullName evidence="4">ATP-DEPENDENT DNA HELICASE Q-LIKE 4A</fullName>
    </submittedName>
</protein>
<dbReference type="EMBL" id="JAPFFL010000009">
    <property type="protein sequence ID" value="KAJ6704531.1"/>
    <property type="molecule type" value="Genomic_DNA"/>
</dbReference>
<dbReference type="Gene3D" id="3.40.50.300">
    <property type="entry name" value="P-loop containing nucleotide triphosphate hydrolases"/>
    <property type="match status" value="1"/>
</dbReference>
<accession>A0A9Q0QDN0</accession>
<organism evidence="4 5">
    <name type="scientific">Salix viminalis</name>
    <name type="common">Common osier</name>
    <name type="synonym">Basket willow</name>
    <dbReference type="NCBI Taxonomy" id="40686"/>
    <lineage>
        <taxon>Eukaryota</taxon>
        <taxon>Viridiplantae</taxon>
        <taxon>Streptophyta</taxon>
        <taxon>Embryophyta</taxon>
        <taxon>Tracheophyta</taxon>
        <taxon>Spermatophyta</taxon>
        <taxon>Magnoliopsida</taxon>
        <taxon>eudicotyledons</taxon>
        <taxon>Gunneridae</taxon>
        <taxon>Pentapetalae</taxon>
        <taxon>rosids</taxon>
        <taxon>fabids</taxon>
        <taxon>Malpighiales</taxon>
        <taxon>Salicaceae</taxon>
        <taxon>Saliceae</taxon>
        <taxon>Salix</taxon>
    </lineage>
</organism>
<dbReference type="Pfam" id="PF00270">
    <property type="entry name" value="DEAD"/>
    <property type="match status" value="1"/>
</dbReference>
<gene>
    <name evidence="4" type="ORF">OIU85_030352</name>
</gene>
<dbReference type="PANTHER" id="PTHR13710:SF156">
    <property type="entry name" value="ATP-DEPENDENT DNA HELICASE Q-LIKE 4B"/>
    <property type="match status" value="1"/>
</dbReference>
<dbReference type="GO" id="GO:0003676">
    <property type="term" value="F:nucleic acid binding"/>
    <property type="evidence" value="ECO:0007669"/>
    <property type="project" value="InterPro"/>
</dbReference>
<keyword evidence="2" id="KW-0175">Coiled coil</keyword>
<dbReference type="GO" id="GO:0005694">
    <property type="term" value="C:chromosome"/>
    <property type="evidence" value="ECO:0007669"/>
    <property type="project" value="TreeGrafter"/>
</dbReference>
<comment type="caution">
    <text evidence="4">The sequence shown here is derived from an EMBL/GenBank/DDBJ whole genome shotgun (WGS) entry which is preliminary data.</text>
</comment>
<dbReference type="GO" id="GO:0005737">
    <property type="term" value="C:cytoplasm"/>
    <property type="evidence" value="ECO:0007669"/>
    <property type="project" value="TreeGrafter"/>
</dbReference>
<dbReference type="SUPFAM" id="SSF52540">
    <property type="entry name" value="P-loop containing nucleoside triphosphate hydrolases"/>
    <property type="match status" value="1"/>
</dbReference>
<dbReference type="OrthoDB" id="10261556at2759"/>
<dbReference type="InterPro" id="IPR014001">
    <property type="entry name" value="Helicase_ATP-bd"/>
</dbReference>
<name>A0A9Q0QDN0_SALVM</name>
<keyword evidence="4" id="KW-0347">Helicase</keyword>
<feature type="domain" description="Helicase ATP-binding" evidence="3">
    <location>
        <begin position="358"/>
        <end position="466"/>
    </location>
</feature>
<keyword evidence="4" id="KW-0547">Nucleotide-binding</keyword>